<dbReference type="KEGG" id="phet:94290316"/>
<feature type="region of interest" description="Disordered" evidence="2">
    <location>
        <begin position="2865"/>
        <end position="2895"/>
    </location>
</feature>
<sequence length="2895" mass="327535">MHLRVGDFVAIFTHHMSDGKLHWTLGSVETPPYLRDVEICLWERQRAEYYDEDDTPTNPETAELMKRISQVKQDLQNSILQAEDLTQRLRDRRAAIMQKISEADDYMAETKALRDAACVDVENISDCYWQELKSYRLPPRMVSLVIRAVMLLLSEDDARSWSQMQRVLRESNFKRRITGYDPYIQLSSSRRDYILQECVSKRSFRYDRALQGSMAVGPIYYWVLAQLDSGEALSQKNLVDEEKITHQKELRGVLRQISEQQKRIAEYQELMDDLDDQLHMCNQSNSDSHTAGTRSGRQSVPRSRSRCRVSVGHRYAESFAAREGKEYLRPAFYTWKPTDRIIIVLRKNIVCNFGAITLQEKEEGYNMSDMQIHILDAALMRHQRALEAMGDGDEEIENEALEEDIFKQNDEDRYGELLHDEGLPKEHQYNGTTEGQSVPEADDTTKVSVSDSEATSKLQRKFDGKNWQRVLHRKRDAIEAAFTEDSAECLEVPAYYISIDDLTLGSLIVDFSAQHDGQRSDVELQGLVDAFGYLKVMSLYEEDDVQSESDEGGLEHQMKFGGGRWIDITPEHRDDIKAAFLVDTSAATGAREDEIAVHDIRADAGEGLTVDYSMLDKSRDPEEVQEQVDAYAYPAVWAVYQRLAGLEVAGSNHQVRFRGERWADIMLGAEEAIKRAFAEDTADALKIALDQVIPDEISYENGLTVPYTVSGCLLNGDEVDARAEDYHYPRTWALYDRLVAQAVGATYQKSFEGEHWEMVLHVARPEVSEAFCLDTAKAVKSSPSDVLLLSVDTDQDRLLVSYNIADTRLPSDKVWKVTGAHLYPSVWALYYLVVAEEAEGTENLSQSFDGAEWEAIHSEMPRQVCEAFINDVATATRVDLACVMIHNVKTSKKGMTVVYGINRKERQPSYAMRKAAREFDYPVTWSLYEAHKKSAQAISFGGTGERESGALQRRFEGDDWDILVEGCPEELNDAFCVGAARVLGVSKQSVVVIGTEIGSLIVRYRIVNPPYEDNEINQRIEEDEFPEMLRLYRSRMRASDEGERGAAANDRGMPKLHDLKKMQPRVFDGGAWSFVVANRRPSLHQAFVRDTSDALKVRAEQVVVEIIVADECALQVQYSVLSCPSDETATRATLEDYMYPFVWKMYPTNDEDLGKYGKSFDGAAWERIVASREEAVRGALVKDVADALKTNEHNVVIKSLHTNAEGLTVRFNVVNGPWCKKQAAGIQEYAYPNVWALHKAEGEGAWVTTSHQVGFDGDDWVYVLAAKHDELAQAFRACTRKSLDVAEENISDALLETSEDALLITFDLKHPKQQSEDEINDKLANCDYMPVWDLYIDHPYHPDEQKMTSHEIGFEGEGWGKVLEAQGKQLENAMLLDTAEAVEVAEDNITLVKTTFENQNLLIVQLQILHPVLQDEELIKEQLGRYPYERVWALYCPEGKLAEGTKYFNGVNWARTIERDRDGVAQAFREDTAAAMNVRPEDVEVGDIRTSDERMEVEYTVQTTSASEEVRQTLQMYPYPKVWDHYFVEEETVTTLQDCGFEGEDWDYVWSIRQDAMCKAFADGVASALQIEPTDIQDINMEKVEDGIVLGANVTHPLTQDYETIQQALKDHAFEELWALYETRPYDPNRVVRTEHIISFEGDEWGTVLESKGEEVVAAIREDTASALDVLEDDVVVVQTSVEPAELTTSVMVSHSALQDDELINEQLSKCEYERVWALYADALSARRRQEDTTGFGGTGERESGALQRRFEGDDWDIVVEGCPEELNDAFCVGAARVLGVSKQSVVVIGTEIGSLIVRYRIVNPPYEDSEINQRIEEDEFPEMLRLYRSRMRASDEGERGAAANDRGMPDETTVTTHQDCRFEGVDWDYVWSIRQDAMCKAFADGVASALQIEPTDIQDINMEKVEDGIVLGANVTHPLTQDYETIQQALKDHAFEELWALYETRPYDPNRVVRTEHIISFEGDEWGTVLESKGEEVVAAIREDTASALDVLEDDVVVVQTSVEPAELTATVMVSHSALQDDELINERLSKCEYERVWALYCPEGKLAEGTKYFNGVNWARTIERDRDGVAQAFREDTAAAMNVRPEDVEVGDIRTSDERMEVEYTVQTTSASEEVRQTLQMYPYPKVWDHYFVEEVTVTTHQDCRFEGVDWDYVWSIRQDAMCKAFADGVASALQIEPTDIQDINMEKVEDGIVLGANVTHPLTQDYETIQQALKDHAFEELWALYETRPYDPNRVVRTEHIISFEGDEWGTVLESKGEEVVAAIREDTASALDVLEDDVVVVQTSVEPAELTASVMVSHSALQDDGLINERLSKCEYERVWALYCPEGKLAEGTKYFNGVNWARTIERDRDGVAQAFREDTAAAMNVRPEDVEVGDIRTSDERMEVEYTVQTTSASEEVRQTLQMYPYPKVWDHYFVEEETVTTLQDCRFEGVDWDYVWSIRQDAMCKAFADGVASALQIEPTDIQDINMEKVEDGIVLGANVTHPLTQDYETIQQALKDHAFEELWALYETRPYDPNRVVRTEHIISFEGDEWGTVLESKGEEVVAAIREDTASALDVLEDDVVVVQTSVEPAELTASVMVSHSALQDDGLINERLCKCEYERVWALYADALSARRRQEDTTGSGGTGERESGRLQRVFSGDDWGVVLEGSAEVVKDAFCKGVADSVRVPKSDVVVLQADVGRLIVDYRVSHSNMEDKEINENVAAHEFPELMEMYRARLRGAASRQVPEGEDVSVADNGDQAEVSQGYGVVRFSVGFEGALWERIVRMCTDKLVDAFRIETANCLGTVLDDIHVVECVVSAHMLLVHFSARHHKSVSVSTLSVKIDEHPYKDVWALHEEAEVALAGTVPGVMVKQLGGVHRDTAMKTHPGRQKGLHGRTRRRRSRSIRQR</sequence>
<dbReference type="InterPro" id="IPR056614">
    <property type="entry name" value="FAZ1_cons"/>
</dbReference>
<dbReference type="EMBL" id="JAFJZO010000026">
    <property type="protein sequence ID" value="KAG5501976.1"/>
    <property type="molecule type" value="Genomic_DNA"/>
</dbReference>
<accession>A0A836HZS6</accession>
<dbReference type="Gene3D" id="1.20.920.20">
    <property type="match status" value="1"/>
</dbReference>
<feature type="domain" description="Flagellar attachment zone protein 1 conserved" evidence="3">
    <location>
        <begin position="952"/>
        <end position="1035"/>
    </location>
</feature>
<keyword evidence="5" id="KW-1185">Reference proteome</keyword>
<feature type="domain" description="Flagellar attachment zone protein 1 conserved" evidence="3">
    <location>
        <begin position="2759"/>
        <end position="2844"/>
    </location>
</feature>
<feature type="domain" description="Flagellar attachment zone protein 1 conserved" evidence="3">
    <location>
        <begin position="1066"/>
        <end position="1146"/>
    </location>
</feature>
<feature type="domain" description="Flagellar attachment zone protein 1 conserved" evidence="3">
    <location>
        <begin position="2052"/>
        <end position="2131"/>
    </location>
</feature>
<proteinExistence type="predicted"/>
<feature type="domain" description="Flagellar attachment zone protein 1 conserved" evidence="3">
    <location>
        <begin position="1445"/>
        <end position="1524"/>
    </location>
</feature>
<dbReference type="RefSeq" id="XP_067756423.1">
    <property type="nucleotide sequence ID" value="XM_067900239.1"/>
</dbReference>
<feature type="domain" description="Flagellar attachment zone protein 1 conserved" evidence="3">
    <location>
        <begin position="2337"/>
        <end position="2416"/>
    </location>
</feature>
<protein>
    <recommendedName>
        <fullName evidence="3">Flagellar attachment zone protein 1 conserved domain-containing protein</fullName>
    </recommendedName>
</protein>
<evidence type="ECO:0000313" key="5">
    <source>
        <dbReference type="Proteomes" id="UP000674318"/>
    </source>
</evidence>
<feature type="region of interest" description="Disordered" evidence="2">
    <location>
        <begin position="421"/>
        <end position="452"/>
    </location>
</feature>
<dbReference type="InterPro" id="IPR009367">
    <property type="entry name" value="Elm1-like"/>
</dbReference>
<feature type="domain" description="Flagellar attachment zone protein 1 conserved" evidence="3">
    <location>
        <begin position="651"/>
        <end position="737"/>
    </location>
</feature>
<name>A0A836HZS6_9TRYP</name>
<feature type="domain" description="Flagellar attachment zone protein 1 conserved" evidence="3">
    <location>
        <begin position="746"/>
        <end position="830"/>
    </location>
</feature>
<feature type="domain" description="Flagellar attachment zone protein 1 conserved" evidence="3">
    <location>
        <begin position="1748"/>
        <end position="1831"/>
    </location>
</feature>
<evidence type="ECO:0000313" key="4">
    <source>
        <dbReference type="EMBL" id="KAG5501976.1"/>
    </source>
</evidence>
<feature type="coiled-coil region" evidence="1">
    <location>
        <begin position="65"/>
        <end position="92"/>
    </location>
</feature>
<comment type="caution">
    <text evidence="4">The sequence shown here is derived from an EMBL/GenBank/DDBJ whole genome shotgun (WGS) entry which is preliminary data.</text>
</comment>
<dbReference type="Proteomes" id="UP000674318">
    <property type="component" value="Unassembled WGS sequence"/>
</dbReference>
<feature type="domain" description="Flagellar attachment zone protein 1 conserved" evidence="3">
    <location>
        <begin position="2640"/>
        <end position="2723"/>
    </location>
</feature>
<dbReference type="Pfam" id="PF23398">
    <property type="entry name" value="FAZ1_cons"/>
    <property type="match status" value="24"/>
</dbReference>
<feature type="domain" description="Flagellar attachment zone protein 1 conserved" evidence="3">
    <location>
        <begin position="1632"/>
        <end position="1722"/>
    </location>
</feature>
<feature type="domain" description="Flagellar attachment zone protein 1 conserved" evidence="3">
    <location>
        <begin position="555"/>
        <end position="642"/>
    </location>
</feature>
<evidence type="ECO:0000259" key="3">
    <source>
        <dbReference type="Pfam" id="PF23398"/>
    </source>
</evidence>
<feature type="domain" description="Flagellar attachment zone protein 1 conserved" evidence="3">
    <location>
        <begin position="1246"/>
        <end position="1337"/>
    </location>
</feature>
<feature type="compositionally biased region" description="Polar residues" evidence="2">
    <location>
        <begin position="280"/>
        <end position="296"/>
    </location>
</feature>
<feature type="domain" description="Flagellar attachment zone protein 1 conserved" evidence="3">
    <location>
        <begin position="1532"/>
        <end position="1624"/>
    </location>
</feature>
<dbReference type="GeneID" id="94290316"/>
<feature type="domain" description="Flagellar attachment zone protein 1 conserved" evidence="3">
    <location>
        <begin position="2239"/>
        <end position="2328"/>
    </location>
</feature>
<evidence type="ECO:0000256" key="1">
    <source>
        <dbReference type="SAM" id="Coils"/>
    </source>
</evidence>
<dbReference type="PANTHER" id="PTHR33986">
    <property type="entry name" value="OS02G0535700 PROTEIN"/>
    <property type="match status" value="1"/>
</dbReference>
<keyword evidence="1" id="KW-0175">Coiled coil</keyword>
<feature type="domain" description="Flagellar attachment zone protein 1 conserved" evidence="3">
    <location>
        <begin position="1954"/>
        <end position="2043"/>
    </location>
</feature>
<gene>
    <name evidence="4" type="ORF">JKF63_04247</name>
</gene>
<feature type="domain" description="Flagellar attachment zone protein 1 conserved" evidence="3">
    <location>
        <begin position="455"/>
        <end position="542"/>
    </location>
</feature>
<organism evidence="4 5">
    <name type="scientific">Porcisia hertigi</name>
    <dbReference type="NCBI Taxonomy" id="2761500"/>
    <lineage>
        <taxon>Eukaryota</taxon>
        <taxon>Discoba</taxon>
        <taxon>Euglenozoa</taxon>
        <taxon>Kinetoplastea</taxon>
        <taxon>Metakinetoplastina</taxon>
        <taxon>Trypanosomatida</taxon>
        <taxon>Trypanosomatidae</taxon>
        <taxon>Leishmaniinae</taxon>
        <taxon>Porcisia</taxon>
    </lineage>
</organism>
<feature type="domain" description="Flagellar attachment zone protein 1 conserved" evidence="3">
    <location>
        <begin position="2424"/>
        <end position="2516"/>
    </location>
</feature>
<feature type="domain" description="Flagellar attachment zone protein 1 conserved" evidence="3">
    <location>
        <begin position="1348"/>
        <end position="1436"/>
    </location>
</feature>
<feature type="compositionally biased region" description="Basic residues" evidence="2">
    <location>
        <begin position="2873"/>
        <end position="2895"/>
    </location>
</feature>
<reference evidence="4 5" key="1">
    <citation type="submission" date="2021-02" db="EMBL/GenBank/DDBJ databases">
        <title>Porcisia hertigi Genome sequencing and assembly.</title>
        <authorList>
            <person name="Almutairi H."/>
            <person name="Gatherer D."/>
        </authorList>
    </citation>
    <scope>NUCLEOTIDE SEQUENCE [LARGE SCALE GENOMIC DNA]</scope>
    <source>
        <strain evidence="4 5">C119</strain>
    </source>
</reference>
<feature type="region of interest" description="Disordered" evidence="2">
    <location>
        <begin position="279"/>
        <end position="304"/>
    </location>
</feature>
<feature type="domain" description="Flagellar attachment zone protein 1 conserved" evidence="3">
    <location>
        <begin position="1854"/>
        <end position="1946"/>
    </location>
</feature>
<dbReference type="PANTHER" id="PTHR33986:SF15">
    <property type="entry name" value="MITOCHONDRIAL FISSION PROTEIN ELM1"/>
    <property type="match status" value="1"/>
</dbReference>
<dbReference type="OrthoDB" id="260030at2759"/>
<feature type="domain" description="Flagellar attachment zone protein 1 conserved" evidence="3">
    <location>
        <begin position="1156"/>
        <end position="1239"/>
    </location>
</feature>
<evidence type="ECO:0000256" key="2">
    <source>
        <dbReference type="SAM" id="MobiDB-lite"/>
    </source>
</evidence>
<feature type="domain" description="Flagellar attachment zone protein 1 conserved" evidence="3">
    <location>
        <begin position="845"/>
        <end position="930"/>
    </location>
</feature>
<feature type="domain" description="Flagellar attachment zone protein 1 conserved" evidence="3">
    <location>
        <begin position="2524"/>
        <end position="2614"/>
    </location>
</feature>
<feature type="domain" description="Flagellar attachment zone protein 1 conserved" evidence="3">
    <location>
        <begin position="2139"/>
        <end position="2231"/>
    </location>
</feature>